<dbReference type="InterPro" id="IPR001387">
    <property type="entry name" value="Cro/C1-type_HTH"/>
</dbReference>
<proteinExistence type="predicted"/>
<dbReference type="EMBL" id="JBAKIA010000006">
    <property type="protein sequence ID" value="MEJ8474761.1"/>
    <property type="molecule type" value="Genomic_DNA"/>
</dbReference>
<dbReference type="Pfam" id="PF01381">
    <property type="entry name" value="HTH_3"/>
    <property type="match status" value="1"/>
</dbReference>
<feature type="domain" description="HTH cro/C1-type" evidence="1">
    <location>
        <begin position="55"/>
        <end position="101"/>
    </location>
</feature>
<gene>
    <name evidence="2" type="ORF">V6575_11755</name>
</gene>
<comment type="caution">
    <text evidence="2">The sequence shown here is derived from an EMBL/GenBank/DDBJ whole genome shotgun (WGS) entry which is preliminary data.</text>
</comment>
<sequence length="155" mass="17343">MKSGLVLIVDFRKKCPTMETIESMIGGPMQMPDKWPKQTARPLATWFCEAIATSGKTQNEIAGLLGLQNNAVSKIKAGRRDIRAEEMLILSEELGIPLPSMTKKASVDYDLFDKAYTEVVRADQSSTVKMHPKELLNEVHHTYLRLLEESPRIGA</sequence>
<reference evidence="2 3" key="1">
    <citation type="submission" date="2024-02" db="EMBL/GenBank/DDBJ databases">
        <title>Roseibium algae sp. nov., isolated from marine alga (Grateloupia sp.), showing potential in myo-inositol conversion.</title>
        <authorList>
            <person name="Wang Y."/>
        </authorList>
    </citation>
    <scope>NUCLEOTIDE SEQUENCE [LARGE SCALE GENOMIC DNA]</scope>
    <source>
        <strain evidence="2 3">H3510</strain>
    </source>
</reference>
<dbReference type="RefSeq" id="WP_340274528.1">
    <property type="nucleotide sequence ID" value="NZ_JBAKIA010000006.1"/>
</dbReference>
<dbReference type="Proteomes" id="UP001385499">
    <property type="component" value="Unassembled WGS sequence"/>
</dbReference>
<dbReference type="InterPro" id="IPR010982">
    <property type="entry name" value="Lambda_DNA-bd_dom_sf"/>
</dbReference>
<dbReference type="SUPFAM" id="SSF47413">
    <property type="entry name" value="lambda repressor-like DNA-binding domains"/>
    <property type="match status" value="1"/>
</dbReference>
<dbReference type="Gene3D" id="1.10.260.40">
    <property type="entry name" value="lambda repressor-like DNA-binding domains"/>
    <property type="match status" value="1"/>
</dbReference>
<evidence type="ECO:0000259" key="1">
    <source>
        <dbReference type="PROSITE" id="PS50943"/>
    </source>
</evidence>
<organism evidence="2 3">
    <name type="scientific">Roseibium algae</name>
    <dbReference type="NCBI Taxonomy" id="3123038"/>
    <lineage>
        <taxon>Bacteria</taxon>
        <taxon>Pseudomonadati</taxon>
        <taxon>Pseudomonadota</taxon>
        <taxon>Alphaproteobacteria</taxon>
        <taxon>Hyphomicrobiales</taxon>
        <taxon>Stappiaceae</taxon>
        <taxon>Roseibium</taxon>
    </lineage>
</organism>
<evidence type="ECO:0000313" key="3">
    <source>
        <dbReference type="Proteomes" id="UP001385499"/>
    </source>
</evidence>
<accession>A0ABU8TKT4</accession>
<name>A0ABU8TKT4_9HYPH</name>
<evidence type="ECO:0000313" key="2">
    <source>
        <dbReference type="EMBL" id="MEJ8474761.1"/>
    </source>
</evidence>
<dbReference type="PROSITE" id="PS50943">
    <property type="entry name" value="HTH_CROC1"/>
    <property type="match status" value="1"/>
</dbReference>
<keyword evidence="3" id="KW-1185">Reference proteome</keyword>
<protein>
    <submittedName>
        <fullName evidence="2">Helix-turn-helix transcriptional regulator</fullName>
    </submittedName>
</protein>
<dbReference type="CDD" id="cd00093">
    <property type="entry name" value="HTH_XRE"/>
    <property type="match status" value="1"/>
</dbReference>